<dbReference type="Proteomes" id="UP000241071">
    <property type="component" value="Segment"/>
</dbReference>
<organism evidence="1 2">
    <name type="scientific">Moumouvirus goulette</name>
    <dbReference type="NCBI Taxonomy" id="1247379"/>
    <lineage>
        <taxon>Viruses</taxon>
        <taxon>Varidnaviria</taxon>
        <taxon>Bamfordvirae</taxon>
        <taxon>Nucleocytoviricota</taxon>
        <taxon>Megaviricetes</taxon>
        <taxon>Imitervirales</taxon>
        <taxon>Mimiviridae</taxon>
        <taxon>Megamimivirinae</taxon>
        <taxon>Moumouvirus</taxon>
        <taxon>Moumouvirus goulettemassiliense</taxon>
    </lineage>
</organism>
<evidence type="ECO:0000313" key="2">
    <source>
        <dbReference type="Proteomes" id="UP000241071"/>
    </source>
</evidence>
<name>M1PG64_9VIRU</name>
<reference evidence="1 2" key="1">
    <citation type="submission" date="2012-10" db="EMBL/GenBank/DDBJ databases">
        <title>Complete genome sequence of Moumouvirus goulette.</title>
        <authorList>
            <person name="Fournous G."/>
            <person name="Bougalmi M."/>
            <person name="Colson P."/>
        </authorList>
    </citation>
    <scope>NUCLEOTIDE SEQUENCE [LARGE SCALE GENOMIC DNA]</scope>
</reference>
<gene>
    <name evidence="1" type="ORF">glt_00154</name>
</gene>
<accession>M1PG64</accession>
<protein>
    <submittedName>
        <fullName evidence="1">Uncharacterized protein</fullName>
    </submittedName>
</protein>
<keyword evidence="2" id="KW-1185">Reference proteome</keyword>
<dbReference type="EMBL" id="KC008572">
    <property type="protein sequence ID" value="AGF84963.1"/>
    <property type="molecule type" value="Genomic_DNA"/>
</dbReference>
<sequence>MSSVIENRDQLLAKFEKLKSIPQYVINNMTTDEYYIFSNEYISLHFELFPLNAISVPSQQKPFDTKKYDNVREKFKKMVLQSLDESFKHIKYPNNPRDFHYEFTRTLKDKVENINYLV</sequence>
<evidence type="ECO:0000313" key="1">
    <source>
        <dbReference type="EMBL" id="AGF84963.1"/>
    </source>
</evidence>
<proteinExistence type="predicted"/>